<dbReference type="Proteomes" id="UP000019375">
    <property type="component" value="Unassembled WGS sequence"/>
</dbReference>
<evidence type="ECO:0000313" key="4">
    <source>
        <dbReference type="Proteomes" id="UP000019375"/>
    </source>
</evidence>
<feature type="domain" description="Protein Zds1 C-terminal" evidence="2">
    <location>
        <begin position="1024"/>
        <end position="1076"/>
    </location>
</feature>
<evidence type="ECO:0000259" key="2">
    <source>
        <dbReference type="SMART" id="SM01327"/>
    </source>
</evidence>
<dbReference type="OrthoDB" id="5589766at2759"/>
<dbReference type="GO" id="GO:0005737">
    <property type="term" value="C:cytoplasm"/>
    <property type="evidence" value="ECO:0007669"/>
    <property type="project" value="TreeGrafter"/>
</dbReference>
<feature type="region of interest" description="Disordered" evidence="1">
    <location>
        <begin position="898"/>
        <end position="919"/>
    </location>
</feature>
<feature type="region of interest" description="Disordered" evidence="1">
    <location>
        <begin position="564"/>
        <end position="587"/>
    </location>
</feature>
<feature type="region of interest" description="Disordered" evidence="1">
    <location>
        <begin position="433"/>
        <end position="470"/>
    </location>
</feature>
<dbReference type="PANTHER" id="PTHR28089:SF1">
    <property type="entry name" value="PROTEIN ZDS1-RELATED"/>
    <property type="match status" value="1"/>
</dbReference>
<feature type="compositionally biased region" description="Basic and acidic residues" evidence="1">
    <location>
        <begin position="699"/>
        <end position="721"/>
    </location>
</feature>
<feature type="compositionally biased region" description="Low complexity" evidence="1">
    <location>
        <begin position="166"/>
        <end position="185"/>
    </location>
</feature>
<evidence type="ECO:0000313" key="3">
    <source>
        <dbReference type="EMBL" id="CDF89560.1"/>
    </source>
</evidence>
<feature type="compositionally biased region" description="Basic and acidic residues" evidence="1">
    <location>
        <begin position="564"/>
        <end position="575"/>
    </location>
</feature>
<feature type="compositionally biased region" description="Basic and acidic residues" evidence="1">
    <location>
        <begin position="1"/>
        <end position="13"/>
    </location>
</feature>
<evidence type="ECO:0000256" key="1">
    <source>
        <dbReference type="SAM" id="MobiDB-lite"/>
    </source>
</evidence>
<feature type="compositionally biased region" description="Low complexity" evidence="1">
    <location>
        <begin position="198"/>
        <end position="211"/>
    </location>
</feature>
<feature type="region of interest" description="Disordered" evidence="1">
    <location>
        <begin position="149"/>
        <end position="211"/>
    </location>
</feature>
<feature type="region of interest" description="Disordered" evidence="1">
    <location>
        <begin position="496"/>
        <end position="541"/>
    </location>
</feature>
<dbReference type="GO" id="GO:0010971">
    <property type="term" value="P:positive regulation of G2/M transition of mitotic cell cycle"/>
    <property type="evidence" value="ECO:0007669"/>
    <property type="project" value="TreeGrafter"/>
</dbReference>
<feature type="region of interest" description="Disordered" evidence="1">
    <location>
        <begin position="772"/>
        <end position="803"/>
    </location>
</feature>
<protein>
    <submittedName>
        <fullName evidence="3">ZYBA0S04-07228g1_1</fullName>
    </submittedName>
</protein>
<feature type="compositionally biased region" description="Polar residues" evidence="1">
    <location>
        <begin position="773"/>
        <end position="803"/>
    </location>
</feature>
<feature type="compositionally biased region" description="Polar residues" evidence="1">
    <location>
        <begin position="1104"/>
        <end position="1117"/>
    </location>
</feature>
<dbReference type="SMART" id="SM01327">
    <property type="entry name" value="Zds_C"/>
    <property type="match status" value="1"/>
</dbReference>
<feature type="compositionally biased region" description="Low complexity" evidence="1">
    <location>
        <begin position="668"/>
        <end position="680"/>
    </location>
</feature>
<dbReference type="Pfam" id="PF08632">
    <property type="entry name" value="Zds_C"/>
    <property type="match status" value="1"/>
</dbReference>
<dbReference type="GO" id="GO:0030010">
    <property type="term" value="P:establishment of cell polarity"/>
    <property type="evidence" value="ECO:0007669"/>
    <property type="project" value="TreeGrafter"/>
</dbReference>
<dbReference type="InterPro" id="IPR013941">
    <property type="entry name" value="ZDS1_C"/>
</dbReference>
<gene>
    <name evidence="3" type="ORF">BN860_07228g</name>
</gene>
<feature type="compositionally biased region" description="Polar residues" evidence="1">
    <location>
        <begin position="249"/>
        <end position="261"/>
    </location>
</feature>
<dbReference type="AlphaFoldDB" id="A0A8J2T6H9"/>
<organism evidence="3 4">
    <name type="scientific">Zygosaccharomyces bailii (strain CLIB 213 / ATCC 58445 / CBS 680 / BCRC 21525 / NBRC 1098 / NCYC 1416 / NRRL Y-2227)</name>
    <dbReference type="NCBI Taxonomy" id="1333698"/>
    <lineage>
        <taxon>Eukaryota</taxon>
        <taxon>Fungi</taxon>
        <taxon>Dikarya</taxon>
        <taxon>Ascomycota</taxon>
        <taxon>Saccharomycotina</taxon>
        <taxon>Saccharomycetes</taxon>
        <taxon>Saccharomycetales</taxon>
        <taxon>Saccharomycetaceae</taxon>
        <taxon>Zygosaccharomyces</taxon>
    </lineage>
</organism>
<feature type="compositionally biased region" description="Polar residues" evidence="1">
    <location>
        <begin position="444"/>
        <end position="466"/>
    </location>
</feature>
<feature type="region of interest" description="Disordered" evidence="1">
    <location>
        <begin position="664"/>
        <end position="733"/>
    </location>
</feature>
<name>A0A8J2T6H9_ZYGB2</name>
<keyword evidence="4" id="KW-1185">Reference proteome</keyword>
<proteinExistence type="predicted"/>
<dbReference type="EMBL" id="HG316457">
    <property type="protein sequence ID" value="CDF89560.1"/>
    <property type="molecule type" value="Genomic_DNA"/>
</dbReference>
<feature type="compositionally biased region" description="Basic and acidic residues" evidence="1">
    <location>
        <begin position="262"/>
        <end position="271"/>
    </location>
</feature>
<feature type="compositionally biased region" description="Basic and acidic residues" evidence="1">
    <location>
        <begin position="21"/>
        <end position="37"/>
    </location>
</feature>
<dbReference type="PANTHER" id="PTHR28089">
    <property type="entry name" value="PROTEIN ZDS1-RELATED"/>
    <property type="match status" value="1"/>
</dbReference>
<feature type="compositionally biased region" description="Low complexity" evidence="1">
    <location>
        <begin position="317"/>
        <end position="329"/>
    </location>
</feature>
<feature type="compositionally biased region" description="Polar residues" evidence="1">
    <location>
        <begin position="910"/>
        <end position="919"/>
    </location>
</feature>
<sequence length="1126" mass="124968">MDVDQSRILERQQQRQQSRPRKSENMDEAMREKRKSEVMIAAQSLDSEVQSVKNLKRISIGSMDMLMDPELEYRVSSTVGKQDGRKSWTSGLPTRPADETENVHNRAAVRYTYPSRAVEGGPTDPDASLESDLSEISFDITNSAYLEETGADDSSSLLEGDSTDPRGSQKSQVSSSGRSISGVGSLKRGVSNVALRKSSTSSDSSTGSNPSLTKNLLWVPASQHPNVKPENYLELVQDTLHNIKIDGNETGQGSGEVTDNSTNKENEEQTYRLRKNSSLVRKPSRLRKSYTEFDDENEDYQDASAYSKKRPSDDLENTSSQTVSSANSSRAVSLRDITDELTKISNNAGLTDSDAITLARTLSMAGSYRSDESDDIIDDSRVEYGEELNYGGEATVGERRQEESEFASNMIMKNGFVIPARSSLRRSKFNTYRVRSGSDESLNEESQLFESESNNRQTTQGQVKETVTNDDAIDQSLQSGLREGEVVVVERVSAPVGADDTQQSKQQEHLGTPVDQHSHDSKSPSKFIGEDGSNLTSPSTISDFQDIYDHYRQSSVDWEKELKNEQEFSQRDNHNKPATSNVLSEDPTKEITIEVGDASMDMSAENTVMSNNSSVSNADLSADPSIKPENVKLLDNAAIGQQPPITHSPAKREHSMVAEKPRLDHRASGNSDNENNSGNNRQAQKRGGWAIFNMGTKDFLSDRKEERNEPTKERETSHKEGYASGNGDFIKTSSHMRTEFERLAADRSNHSKNRHSPIFAEANKKEIFEESNSDGITDTEPSAQVSEDQSHIDSANIDSSNTFSAQRLEQKFVNLFKRKGKGKASSSKTGRNHKRLELTKKSSNNSLPKFRRTTRNQPKQVEEEIEIEQNEAAMAISTSEITIGEPADDALGTSISTSYEETPEEKQEQHLSLQPAVSVQSTKSSPTIVVESVKELETEELQDSGMETDGDTQKIPQETIKMKKQPSGERAKLAMQSTQPTVHAKPQPLPPRKLTFSDVTRLDRPNAPMRFTDSAFGFPLPMLTISTVIMFDQRLPINVERAIYRLSHLKLSDPKRELRQQVMLSNFMYAYLNLVNHTLYMEQAAQERGHEGPETGANEADASRSGSGAYTTDQNDANGAICIPDI</sequence>
<reference evidence="4" key="1">
    <citation type="journal article" date="2013" name="Genome Announc.">
        <title>Genome sequence of the food spoilage yeast Zygosaccharomyces bailii CLIB 213(T).</title>
        <authorList>
            <person name="Galeote V."/>
            <person name="Bigey F."/>
            <person name="Devillers H."/>
            <person name="Neuveglise C."/>
            <person name="Dequin S."/>
        </authorList>
    </citation>
    <scope>NUCLEOTIDE SEQUENCE [LARGE SCALE GENOMIC DNA]</scope>
    <source>
        <strain evidence="4">CLIB 213 / ATCC 58445 / CBS 680 / CCRC 21525 / NBRC 1098 / NCYC 1416 / NRRL Y-2227</strain>
    </source>
</reference>
<feature type="region of interest" description="Disordered" evidence="1">
    <location>
        <begin position="1"/>
        <end position="37"/>
    </location>
</feature>
<accession>A0A8J2T6H9</accession>
<feature type="region of interest" description="Disordered" evidence="1">
    <location>
        <begin position="245"/>
        <end position="332"/>
    </location>
</feature>
<feature type="region of interest" description="Disordered" evidence="1">
    <location>
        <begin position="819"/>
        <end position="862"/>
    </location>
</feature>
<feature type="region of interest" description="Disordered" evidence="1">
    <location>
        <begin position="1085"/>
        <end position="1119"/>
    </location>
</feature>
<dbReference type="InterPro" id="IPR040206">
    <property type="entry name" value="Zds1/2"/>
</dbReference>
<feature type="region of interest" description="Disordered" evidence="1">
    <location>
        <begin position="77"/>
        <end position="134"/>
    </location>
</feature>
<feature type="compositionally biased region" description="Acidic residues" evidence="1">
    <location>
        <begin position="292"/>
        <end position="301"/>
    </location>
</feature>